<reference evidence="6" key="1">
    <citation type="submission" date="2025-08" db="UniProtKB">
        <authorList>
            <consortium name="RefSeq"/>
        </authorList>
    </citation>
    <scope>IDENTIFICATION</scope>
    <source>
        <tissue evidence="6">Gonad</tissue>
    </source>
</reference>
<dbReference type="PANTHER" id="PTHR21683">
    <property type="entry name" value="COILED-COIL DOMAIN-CONTAINING PROTEIN 42 LIKE-2-LIKE-RELATED"/>
    <property type="match status" value="1"/>
</dbReference>
<gene>
    <name evidence="6" type="primary">LOC109472285</name>
</gene>
<evidence type="ECO:0000256" key="1">
    <source>
        <dbReference type="ARBA" id="ARBA00023054"/>
    </source>
</evidence>
<dbReference type="InterPro" id="IPR051147">
    <property type="entry name" value="CFAP_domain-containing"/>
</dbReference>
<evidence type="ECO:0000313" key="6">
    <source>
        <dbReference type="RefSeq" id="XP_019627518.1"/>
    </source>
</evidence>
<evidence type="ECO:0000256" key="2">
    <source>
        <dbReference type="SAM" id="Coils"/>
    </source>
</evidence>
<keyword evidence="5" id="KW-1185">Reference proteome</keyword>
<dbReference type="GeneID" id="109472285"/>
<dbReference type="GO" id="GO:0005856">
    <property type="term" value="C:cytoskeleton"/>
    <property type="evidence" value="ECO:0007669"/>
    <property type="project" value="UniProtKB-ARBA"/>
</dbReference>
<feature type="region of interest" description="Disordered" evidence="3">
    <location>
        <begin position="340"/>
        <end position="366"/>
    </location>
</feature>
<dbReference type="PANTHER" id="PTHR21683:SF18">
    <property type="entry name" value="COILED-COIL DOMAIN-CONTAINING PROTEIN 42 HOMOLOG"/>
    <property type="match status" value="1"/>
</dbReference>
<dbReference type="InterPro" id="IPR025252">
    <property type="entry name" value="DUF4200"/>
</dbReference>
<name>A0A6P4YT21_BRABE</name>
<feature type="domain" description="DUF4200" evidence="4">
    <location>
        <begin position="59"/>
        <end position="176"/>
    </location>
</feature>
<evidence type="ECO:0000259" key="4">
    <source>
        <dbReference type="Pfam" id="PF13863"/>
    </source>
</evidence>
<evidence type="ECO:0000313" key="5">
    <source>
        <dbReference type="Proteomes" id="UP000515135"/>
    </source>
</evidence>
<dbReference type="OrthoDB" id="2134857at2759"/>
<dbReference type="Proteomes" id="UP000515135">
    <property type="component" value="Unplaced"/>
</dbReference>
<protein>
    <submittedName>
        <fullName evidence="6">Coiled-coil domain-containing protein 42 homolog</fullName>
    </submittedName>
</protein>
<feature type="coiled-coil region" evidence="2">
    <location>
        <begin position="211"/>
        <end position="263"/>
    </location>
</feature>
<sequence>MANPFRLNLEQPKRNVFVTQLGEREDEELEDDIHKYPVVKESAGRLLENGFRTLQKTLLLKKEVEVERVDEELSAKRAEFHKRMEACKQRQLELQNKQQKIKDRVQKFEKFITENDAKRRRAIQKYQTELKLNEQKANEQQMLEEQLEQLKIRHNKLQNRLQQYKKFEAYLLRVIDNMPEGYLEVGDSMINATMMRYDTLHNTNMDLSRRVSRLMDQSEEGNQRLQRLKHEHEHKKVQINKDLSELQATQEKTMDMNKKMEQDLQAKSKDYVVQSTDLAQILLAVDNISEKCLKRRTTPLDELSYLQKLQMIKDSILERIAVEELAKTIEVPKELQVVHKPEPEKAKKVKSPTRSPQHTAKDPPKSLAALKWHAGKSRALETIQEKLMMKKKMGDHPVEMALSAFAMKK</sequence>
<proteinExistence type="predicted"/>
<feature type="coiled-coil region" evidence="2">
    <location>
        <begin position="123"/>
        <end position="167"/>
    </location>
</feature>
<dbReference type="RefSeq" id="XP_019627518.1">
    <property type="nucleotide sequence ID" value="XM_019771959.1"/>
</dbReference>
<dbReference type="KEGG" id="bbel:109472285"/>
<dbReference type="AlphaFoldDB" id="A0A6P4YT21"/>
<organism evidence="5 6">
    <name type="scientific">Branchiostoma belcheri</name>
    <name type="common">Amphioxus</name>
    <dbReference type="NCBI Taxonomy" id="7741"/>
    <lineage>
        <taxon>Eukaryota</taxon>
        <taxon>Metazoa</taxon>
        <taxon>Chordata</taxon>
        <taxon>Cephalochordata</taxon>
        <taxon>Leptocardii</taxon>
        <taxon>Amphioxiformes</taxon>
        <taxon>Branchiostomatidae</taxon>
        <taxon>Branchiostoma</taxon>
    </lineage>
</organism>
<evidence type="ECO:0000256" key="3">
    <source>
        <dbReference type="SAM" id="MobiDB-lite"/>
    </source>
</evidence>
<dbReference type="Pfam" id="PF13863">
    <property type="entry name" value="DUF4200"/>
    <property type="match status" value="1"/>
</dbReference>
<accession>A0A6P4YT21</accession>
<keyword evidence="1 2" id="KW-0175">Coiled coil</keyword>